<evidence type="ECO:0000313" key="3">
    <source>
        <dbReference type="Proteomes" id="UP001597090"/>
    </source>
</evidence>
<evidence type="ECO:0000313" key="2">
    <source>
        <dbReference type="EMBL" id="MFD0739780.1"/>
    </source>
</evidence>
<name>A0ABW2YQ32_9GAMM</name>
<comment type="caution">
    <text evidence="2">The sequence shown here is derived from an EMBL/GenBank/DDBJ whole genome shotgun (WGS) entry which is preliminary data.</text>
</comment>
<dbReference type="PROSITE" id="PS51186">
    <property type="entry name" value="GNAT"/>
    <property type="match status" value="1"/>
</dbReference>
<proteinExistence type="predicted"/>
<feature type="domain" description="N-acetyltransferase" evidence="1">
    <location>
        <begin position="2"/>
        <end position="162"/>
    </location>
</feature>
<protein>
    <submittedName>
        <fullName evidence="2">GNAT family N-acetyltransferase</fullName>
    </submittedName>
</protein>
<dbReference type="InterPro" id="IPR000182">
    <property type="entry name" value="GNAT_dom"/>
</dbReference>
<dbReference type="Gene3D" id="3.40.630.30">
    <property type="match status" value="1"/>
</dbReference>
<dbReference type="RefSeq" id="WP_386812809.1">
    <property type="nucleotide sequence ID" value="NZ_JBHTIH010000004.1"/>
</dbReference>
<reference evidence="3" key="1">
    <citation type="journal article" date="2019" name="Int. J. Syst. Evol. Microbiol.">
        <title>The Global Catalogue of Microorganisms (GCM) 10K type strain sequencing project: providing services to taxonomists for standard genome sequencing and annotation.</title>
        <authorList>
            <consortium name="The Broad Institute Genomics Platform"/>
            <consortium name="The Broad Institute Genome Sequencing Center for Infectious Disease"/>
            <person name="Wu L."/>
            <person name="Ma J."/>
        </authorList>
    </citation>
    <scope>NUCLEOTIDE SEQUENCE [LARGE SCALE GENOMIC DNA]</scope>
    <source>
        <strain evidence="3">CCUG 55491</strain>
    </source>
</reference>
<accession>A0ABW2YQ32</accession>
<organism evidence="2 3">
    <name type="scientific">Lysobacter koreensis</name>
    <dbReference type="NCBI Taxonomy" id="266122"/>
    <lineage>
        <taxon>Bacteria</taxon>
        <taxon>Pseudomonadati</taxon>
        <taxon>Pseudomonadota</taxon>
        <taxon>Gammaproteobacteria</taxon>
        <taxon>Lysobacterales</taxon>
        <taxon>Lysobacteraceae</taxon>
        <taxon>Lysobacter</taxon>
    </lineage>
</organism>
<gene>
    <name evidence="2" type="ORF">ACFQZQ_10855</name>
</gene>
<evidence type="ECO:0000259" key="1">
    <source>
        <dbReference type="PROSITE" id="PS51186"/>
    </source>
</evidence>
<dbReference type="EMBL" id="JBHTIH010000004">
    <property type="protein sequence ID" value="MFD0739780.1"/>
    <property type="molecule type" value="Genomic_DNA"/>
</dbReference>
<dbReference type="PIRSF" id="PIRSF028520">
    <property type="entry name" value="UCP028520"/>
    <property type="match status" value="1"/>
</dbReference>
<dbReference type="Proteomes" id="UP001597090">
    <property type="component" value="Unassembled WGS sequence"/>
</dbReference>
<dbReference type="Pfam" id="PF00583">
    <property type="entry name" value="Acetyltransf_1"/>
    <property type="match status" value="1"/>
</dbReference>
<dbReference type="CDD" id="cd04301">
    <property type="entry name" value="NAT_SF"/>
    <property type="match status" value="1"/>
</dbReference>
<dbReference type="SUPFAM" id="SSF55729">
    <property type="entry name" value="Acyl-CoA N-acyltransferases (Nat)"/>
    <property type="match status" value="1"/>
</dbReference>
<keyword evidence="3" id="KW-1185">Reference proteome</keyword>
<dbReference type="InterPro" id="IPR016890">
    <property type="entry name" value="UCP028520"/>
</dbReference>
<dbReference type="InterPro" id="IPR016181">
    <property type="entry name" value="Acyl_CoA_acyltransferase"/>
</dbReference>
<sequence>MIHIRDMVESDFERVVRLNDAEVQQTSQMDRDRLGLLVHLSSYCKVATVDGHVAAFLIALREGAPYQNDNYQWFAGRFPSFLYVDRIVVGADFSGRKIGSSLYGEMFEFARAHRVEAITCEYNIEPPNPASRAFHDRFGFKEVGRQWVAAGTKQVSLQAAMI</sequence>